<comment type="caution">
    <text evidence="1">The sequence shown here is derived from an EMBL/GenBank/DDBJ whole genome shotgun (WGS) entry which is preliminary data.</text>
</comment>
<keyword evidence="2" id="KW-1185">Reference proteome</keyword>
<dbReference type="InterPro" id="IPR003719">
    <property type="entry name" value="Phenazine_PhzF-like"/>
</dbReference>
<dbReference type="EMBL" id="BAAAQM010000009">
    <property type="protein sequence ID" value="GAA1963744.1"/>
    <property type="molecule type" value="Genomic_DNA"/>
</dbReference>
<dbReference type="PIRSF" id="PIRSF016184">
    <property type="entry name" value="PhzC_PhzF"/>
    <property type="match status" value="1"/>
</dbReference>
<dbReference type="PANTHER" id="PTHR13774">
    <property type="entry name" value="PHENAZINE BIOSYNTHESIS PROTEIN"/>
    <property type="match status" value="1"/>
</dbReference>
<dbReference type="RefSeq" id="WP_344656767.1">
    <property type="nucleotide sequence ID" value="NZ_BAAAQM010000009.1"/>
</dbReference>
<protein>
    <submittedName>
        <fullName evidence="1">PhzF family phenazine biosynthesis isomerase</fullName>
    </submittedName>
</protein>
<accession>A0ABN2R565</accession>
<dbReference type="PANTHER" id="PTHR13774:SF32">
    <property type="entry name" value="ANTISENSE-ENHANCING SEQUENCE 1"/>
    <property type="match status" value="1"/>
</dbReference>
<name>A0ABN2R565_9ACTN</name>
<dbReference type="SUPFAM" id="SSF54506">
    <property type="entry name" value="Diaminopimelate epimerase-like"/>
    <property type="match status" value="1"/>
</dbReference>
<dbReference type="Proteomes" id="UP001499854">
    <property type="component" value="Unassembled WGS sequence"/>
</dbReference>
<sequence>MSVMADVHIVRVFTDGQGLFGNNLGVVLDAAHLDAAAGSKLAADLRFSEVVFVDDVDKAALRIFTPAAELPLAGHPLVGTAWLLSKLAGRPVTTLRPAKAAEVATWAEDGLTWIRGRVADAPDWGLVQLADEGAVEMLAVPPGPEYRRHQFWAWVDEPRGLIRARVFAADSGVDEDEATGSAAMRQVEALRRPVMIRQGWGSEIWARPAQAAGWAEIGGRVAGDGVRTVTVGGTD</sequence>
<evidence type="ECO:0000313" key="1">
    <source>
        <dbReference type="EMBL" id="GAA1963744.1"/>
    </source>
</evidence>
<proteinExistence type="predicted"/>
<evidence type="ECO:0000313" key="2">
    <source>
        <dbReference type="Proteomes" id="UP001499854"/>
    </source>
</evidence>
<organism evidence="1 2">
    <name type="scientific">Catenulispora subtropica</name>
    <dbReference type="NCBI Taxonomy" id="450798"/>
    <lineage>
        <taxon>Bacteria</taxon>
        <taxon>Bacillati</taxon>
        <taxon>Actinomycetota</taxon>
        <taxon>Actinomycetes</taxon>
        <taxon>Catenulisporales</taxon>
        <taxon>Catenulisporaceae</taxon>
        <taxon>Catenulispora</taxon>
    </lineage>
</organism>
<dbReference type="GO" id="GO:0016853">
    <property type="term" value="F:isomerase activity"/>
    <property type="evidence" value="ECO:0007669"/>
    <property type="project" value="UniProtKB-KW"/>
</dbReference>
<dbReference type="Gene3D" id="3.10.310.10">
    <property type="entry name" value="Diaminopimelate Epimerase, Chain A, domain 1"/>
    <property type="match status" value="1"/>
</dbReference>
<reference evidence="1 2" key="1">
    <citation type="journal article" date="2019" name="Int. J. Syst. Evol. Microbiol.">
        <title>The Global Catalogue of Microorganisms (GCM) 10K type strain sequencing project: providing services to taxonomists for standard genome sequencing and annotation.</title>
        <authorList>
            <consortium name="The Broad Institute Genomics Platform"/>
            <consortium name="The Broad Institute Genome Sequencing Center for Infectious Disease"/>
            <person name="Wu L."/>
            <person name="Ma J."/>
        </authorList>
    </citation>
    <scope>NUCLEOTIDE SEQUENCE [LARGE SCALE GENOMIC DNA]</scope>
    <source>
        <strain evidence="1 2">JCM 16013</strain>
    </source>
</reference>
<gene>
    <name evidence="1" type="ORF">GCM10009838_21100</name>
</gene>
<keyword evidence="1" id="KW-0413">Isomerase</keyword>
<dbReference type="Pfam" id="PF02567">
    <property type="entry name" value="PhzC-PhzF"/>
    <property type="match status" value="1"/>
</dbReference>